<name>A0A4C1VYW8_EUMVA</name>
<protein>
    <submittedName>
        <fullName evidence="2">Uncharacterized protein</fullName>
    </submittedName>
</protein>
<organism evidence="2 3">
    <name type="scientific">Eumeta variegata</name>
    <name type="common">Bagworm moth</name>
    <name type="synonym">Eumeta japonica</name>
    <dbReference type="NCBI Taxonomy" id="151549"/>
    <lineage>
        <taxon>Eukaryota</taxon>
        <taxon>Metazoa</taxon>
        <taxon>Ecdysozoa</taxon>
        <taxon>Arthropoda</taxon>
        <taxon>Hexapoda</taxon>
        <taxon>Insecta</taxon>
        <taxon>Pterygota</taxon>
        <taxon>Neoptera</taxon>
        <taxon>Endopterygota</taxon>
        <taxon>Lepidoptera</taxon>
        <taxon>Glossata</taxon>
        <taxon>Ditrysia</taxon>
        <taxon>Tineoidea</taxon>
        <taxon>Psychidae</taxon>
        <taxon>Oiketicinae</taxon>
        <taxon>Eumeta</taxon>
    </lineage>
</organism>
<evidence type="ECO:0000313" key="3">
    <source>
        <dbReference type="Proteomes" id="UP000299102"/>
    </source>
</evidence>
<feature type="compositionally biased region" description="Low complexity" evidence="1">
    <location>
        <begin position="80"/>
        <end position="89"/>
    </location>
</feature>
<sequence>MTLNYWTVSFIERAVSFVFSSDGAGLFTQMSLGSDLLAPRRRTRTFIIALPRAARGRGRPHNSVSPNCGGRGARCRPGTPRGIGQSSGPSSPPGCLCSGININKRPRAPPYFCGRRDARGIVRAIRIWPLAAATGYLEAAS</sequence>
<gene>
    <name evidence="2" type="ORF">EVAR_39474_1</name>
</gene>
<dbReference type="Proteomes" id="UP000299102">
    <property type="component" value="Unassembled WGS sequence"/>
</dbReference>
<dbReference type="EMBL" id="BGZK01000453">
    <property type="protein sequence ID" value="GBP44466.1"/>
    <property type="molecule type" value="Genomic_DNA"/>
</dbReference>
<reference evidence="2 3" key="1">
    <citation type="journal article" date="2019" name="Commun. Biol.">
        <title>The bagworm genome reveals a unique fibroin gene that provides high tensile strength.</title>
        <authorList>
            <person name="Kono N."/>
            <person name="Nakamura H."/>
            <person name="Ohtoshi R."/>
            <person name="Tomita M."/>
            <person name="Numata K."/>
            <person name="Arakawa K."/>
        </authorList>
    </citation>
    <scope>NUCLEOTIDE SEQUENCE [LARGE SCALE GENOMIC DNA]</scope>
</reference>
<evidence type="ECO:0000256" key="1">
    <source>
        <dbReference type="SAM" id="MobiDB-lite"/>
    </source>
</evidence>
<proteinExistence type="predicted"/>
<feature type="region of interest" description="Disordered" evidence="1">
    <location>
        <begin position="57"/>
        <end position="93"/>
    </location>
</feature>
<comment type="caution">
    <text evidence="2">The sequence shown here is derived from an EMBL/GenBank/DDBJ whole genome shotgun (WGS) entry which is preliminary data.</text>
</comment>
<accession>A0A4C1VYW8</accession>
<evidence type="ECO:0000313" key="2">
    <source>
        <dbReference type="EMBL" id="GBP44466.1"/>
    </source>
</evidence>
<keyword evidence="3" id="KW-1185">Reference proteome</keyword>
<dbReference type="AlphaFoldDB" id="A0A4C1VYW8"/>